<dbReference type="Proteomes" id="UP001281761">
    <property type="component" value="Unassembled WGS sequence"/>
</dbReference>
<reference evidence="1 2" key="1">
    <citation type="journal article" date="2022" name="bioRxiv">
        <title>Genomics of Preaxostyla Flagellates Illuminates Evolutionary Transitions and the Path Towards Mitochondrial Loss.</title>
        <authorList>
            <person name="Novak L.V.F."/>
            <person name="Treitli S.C."/>
            <person name="Pyrih J."/>
            <person name="Halakuc P."/>
            <person name="Pipaliya S.V."/>
            <person name="Vacek V."/>
            <person name="Brzon O."/>
            <person name="Soukal P."/>
            <person name="Eme L."/>
            <person name="Dacks J.B."/>
            <person name="Karnkowska A."/>
            <person name="Elias M."/>
            <person name="Hampl V."/>
        </authorList>
    </citation>
    <scope>NUCLEOTIDE SEQUENCE [LARGE SCALE GENOMIC DNA]</scope>
    <source>
        <strain evidence="1">NAU3</strain>
        <tissue evidence="1">Gut</tissue>
    </source>
</reference>
<protein>
    <submittedName>
        <fullName evidence="1">Uncharacterized protein</fullName>
    </submittedName>
</protein>
<accession>A0ABQ9XW79</accession>
<gene>
    <name evidence="1" type="ORF">BLNAU_9271</name>
</gene>
<name>A0ABQ9XW79_9EUKA</name>
<evidence type="ECO:0000313" key="1">
    <source>
        <dbReference type="EMBL" id="KAK2955735.1"/>
    </source>
</evidence>
<comment type="caution">
    <text evidence="1">The sequence shown here is derived from an EMBL/GenBank/DDBJ whole genome shotgun (WGS) entry which is preliminary data.</text>
</comment>
<keyword evidence="2" id="KW-1185">Reference proteome</keyword>
<proteinExistence type="predicted"/>
<dbReference type="EMBL" id="JARBJD010000063">
    <property type="protein sequence ID" value="KAK2955735.1"/>
    <property type="molecule type" value="Genomic_DNA"/>
</dbReference>
<sequence length="108" mass="11749">MTKDSRADVRQTPTLSTTLDAHTDLGRNAARTRLSGCSQLTTLPPLSSSFVSDGVVFGRRWNLVRMNDTSSATASHNDALVARLLVAVIVLVHPKRLLAERADEKKGH</sequence>
<organism evidence="1 2">
    <name type="scientific">Blattamonas nauphoetae</name>
    <dbReference type="NCBI Taxonomy" id="2049346"/>
    <lineage>
        <taxon>Eukaryota</taxon>
        <taxon>Metamonada</taxon>
        <taxon>Preaxostyla</taxon>
        <taxon>Oxymonadida</taxon>
        <taxon>Blattamonas</taxon>
    </lineage>
</organism>
<evidence type="ECO:0000313" key="2">
    <source>
        <dbReference type="Proteomes" id="UP001281761"/>
    </source>
</evidence>